<evidence type="ECO:0000256" key="6">
    <source>
        <dbReference type="RuleBase" id="RU003376"/>
    </source>
</evidence>
<dbReference type="Gene3D" id="1.20.120.80">
    <property type="entry name" value="Cytochrome c oxidase, subunit III, four-helix bundle"/>
    <property type="match status" value="1"/>
</dbReference>
<dbReference type="GO" id="GO:0005886">
    <property type="term" value="C:plasma membrane"/>
    <property type="evidence" value="ECO:0007669"/>
    <property type="project" value="UniProtKB-SubCell"/>
</dbReference>
<sequence length="195" mass="21239">MTEAGNASPRNADLEPADWGPLSGLPSNPMMWLLILGELVVCGVAFVGFSIARELDPVTFEASRSQLDGVQGGVNTLVLITSGWLAALSVRAKRRGASPRPALAASIAVGTIFLVVKLFEYRSKLSAGITVDTNDFFAFYYLLTGFHALHVLMGLIVLSIVLKWDSLDNLETGAAFWHMVDLIWVVLYPLIYLVR</sequence>
<keyword evidence="10" id="KW-1185">Reference proteome</keyword>
<dbReference type="RefSeq" id="WP_044432554.1">
    <property type="nucleotide sequence ID" value="NZ_BJYZ01000014.1"/>
</dbReference>
<keyword evidence="3 6" id="KW-0812">Transmembrane</keyword>
<evidence type="ECO:0000256" key="5">
    <source>
        <dbReference type="ARBA" id="ARBA00023136"/>
    </source>
</evidence>
<evidence type="ECO:0000313" key="9">
    <source>
        <dbReference type="EMBL" id="GEO39110.1"/>
    </source>
</evidence>
<dbReference type="InterPro" id="IPR035973">
    <property type="entry name" value="Cyt_c_oxidase_su3-like_sf"/>
</dbReference>
<comment type="similarity">
    <text evidence="2 6">Belongs to the cytochrome c oxidase subunit 3 family.</text>
</comment>
<keyword evidence="4 7" id="KW-1133">Transmembrane helix</keyword>
<feature type="transmembrane region" description="Helical" evidence="7">
    <location>
        <begin position="174"/>
        <end position="194"/>
    </location>
</feature>
<evidence type="ECO:0000256" key="3">
    <source>
        <dbReference type="ARBA" id="ARBA00022692"/>
    </source>
</evidence>
<evidence type="ECO:0000256" key="2">
    <source>
        <dbReference type="ARBA" id="ARBA00010581"/>
    </source>
</evidence>
<name>A0A512DSC1_9PROT</name>
<organism evidence="9 10">
    <name type="scientific">Skermanella aerolata</name>
    <dbReference type="NCBI Taxonomy" id="393310"/>
    <lineage>
        <taxon>Bacteria</taxon>
        <taxon>Pseudomonadati</taxon>
        <taxon>Pseudomonadota</taxon>
        <taxon>Alphaproteobacteria</taxon>
        <taxon>Rhodospirillales</taxon>
        <taxon>Azospirillaceae</taxon>
        <taxon>Skermanella</taxon>
    </lineage>
</organism>
<dbReference type="GO" id="GO:0004129">
    <property type="term" value="F:cytochrome-c oxidase activity"/>
    <property type="evidence" value="ECO:0007669"/>
    <property type="project" value="InterPro"/>
</dbReference>
<dbReference type="CDD" id="cd02862">
    <property type="entry name" value="NorE_like"/>
    <property type="match status" value="1"/>
</dbReference>
<dbReference type="InterPro" id="IPR024791">
    <property type="entry name" value="Cyt_c/ubiquinol_Oxase_su3"/>
</dbReference>
<feature type="transmembrane region" description="Helical" evidence="7">
    <location>
        <begin position="31"/>
        <end position="52"/>
    </location>
</feature>
<dbReference type="InterPro" id="IPR000298">
    <property type="entry name" value="Cyt_c_oxidase-like_su3"/>
</dbReference>
<keyword evidence="5 7" id="KW-0472">Membrane</keyword>
<feature type="transmembrane region" description="Helical" evidence="7">
    <location>
        <begin position="72"/>
        <end position="90"/>
    </location>
</feature>
<dbReference type="GO" id="GO:0019646">
    <property type="term" value="P:aerobic electron transport chain"/>
    <property type="evidence" value="ECO:0007669"/>
    <property type="project" value="InterPro"/>
</dbReference>
<dbReference type="OrthoDB" id="9810850at2"/>
<dbReference type="SUPFAM" id="SSF81452">
    <property type="entry name" value="Cytochrome c oxidase subunit III-like"/>
    <property type="match status" value="1"/>
</dbReference>
<gene>
    <name evidence="9" type="primary">norE_1</name>
    <name evidence="9" type="ORF">SAE02_32580</name>
</gene>
<comment type="subcellular location">
    <subcellularLocation>
        <location evidence="6">Cell membrane</location>
        <topology evidence="6">Multi-pass membrane protein</topology>
    </subcellularLocation>
    <subcellularLocation>
        <location evidence="1">Membrane</location>
        <topology evidence="1">Multi-pass membrane protein</topology>
    </subcellularLocation>
</comment>
<protein>
    <recommendedName>
        <fullName evidence="8">Heme-copper oxidase subunit III family profile domain-containing protein</fullName>
    </recommendedName>
</protein>
<accession>A0A512DSC1</accession>
<dbReference type="PROSITE" id="PS50253">
    <property type="entry name" value="COX3"/>
    <property type="match status" value="1"/>
</dbReference>
<feature type="transmembrane region" description="Helical" evidence="7">
    <location>
        <begin position="102"/>
        <end position="119"/>
    </location>
</feature>
<dbReference type="PANTHER" id="PTHR11403:SF6">
    <property type="entry name" value="NITRIC OXIDE REDUCTASE SUBUNIT E"/>
    <property type="match status" value="1"/>
</dbReference>
<evidence type="ECO:0000256" key="7">
    <source>
        <dbReference type="SAM" id="Phobius"/>
    </source>
</evidence>
<comment type="caution">
    <text evidence="9">The sequence shown here is derived from an EMBL/GenBank/DDBJ whole genome shotgun (WGS) entry which is preliminary data.</text>
</comment>
<evidence type="ECO:0000259" key="8">
    <source>
        <dbReference type="PROSITE" id="PS50253"/>
    </source>
</evidence>
<evidence type="ECO:0000313" key="10">
    <source>
        <dbReference type="Proteomes" id="UP000321523"/>
    </source>
</evidence>
<feature type="domain" description="Heme-copper oxidase subunit III family profile" evidence="8">
    <location>
        <begin position="31"/>
        <end position="195"/>
    </location>
</feature>
<proteinExistence type="inferred from homology"/>
<evidence type="ECO:0000256" key="4">
    <source>
        <dbReference type="ARBA" id="ARBA00022989"/>
    </source>
</evidence>
<dbReference type="InterPro" id="IPR013833">
    <property type="entry name" value="Cyt_c_oxidase_su3_a-hlx"/>
</dbReference>
<dbReference type="PANTHER" id="PTHR11403">
    <property type="entry name" value="CYTOCHROME C OXIDASE SUBUNIT III"/>
    <property type="match status" value="1"/>
</dbReference>
<feature type="transmembrane region" description="Helical" evidence="7">
    <location>
        <begin position="139"/>
        <end position="162"/>
    </location>
</feature>
<dbReference type="Proteomes" id="UP000321523">
    <property type="component" value="Unassembled WGS sequence"/>
</dbReference>
<reference evidence="9 10" key="1">
    <citation type="submission" date="2019-07" db="EMBL/GenBank/DDBJ databases">
        <title>Whole genome shotgun sequence of Skermanella aerolata NBRC 106429.</title>
        <authorList>
            <person name="Hosoyama A."/>
            <person name="Uohara A."/>
            <person name="Ohji S."/>
            <person name="Ichikawa N."/>
        </authorList>
    </citation>
    <scope>NUCLEOTIDE SEQUENCE [LARGE SCALE GENOMIC DNA]</scope>
    <source>
        <strain evidence="9 10">NBRC 106429</strain>
    </source>
</reference>
<dbReference type="AlphaFoldDB" id="A0A512DSC1"/>
<dbReference type="EMBL" id="BJYZ01000014">
    <property type="protein sequence ID" value="GEO39110.1"/>
    <property type="molecule type" value="Genomic_DNA"/>
</dbReference>
<dbReference type="Pfam" id="PF00510">
    <property type="entry name" value="COX3"/>
    <property type="match status" value="1"/>
</dbReference>
<evidence type="ECO:0000256" key="1">
    <source>
        <dbReference type="ARBA" id="ARBA00004141"/>
    </source>
</evidence>